<dbReference type="CDD" id="cd20779">
    <property type="entry name" value="8prop_hemeD1_NirS"/>
    <property type="match status" value="1"/>
</dbReference>
<dbReference type="GO" id="GO:0009055">
    <property type="term" value="F:electron transfer activity"/>
    <property type="evidence" value="ECO:0007669"/>
    <property type="project" value="InterPro"/>
</dbReference>
<dbReference type="SUPFAM" id="SSF51004">
    <property type="entry name" value="C-terminal (heme d1) domain of cytochrome cd1-nitrite reductase"/>
    <property type="match status" value="1"/>
</dbReference>
<dbReference type="STRING" id="518766.Rmar_0652"/>
<dbReference type="Proteomes" id="UP000002221">
    <property type="component" value="Chromosome"/>
</dbReference>
<dbReference type="Pfam" id="PF02239">
    <property type="entry name" value="Cytochrom_D1"/>
    <property type="match status" value="1"/>
</dbReference>
<dbReference type="InterPro" id="IPR009056">
    <property type="entry name" value="Cyt_c-like_dom"/>
</dbReference>
<dbReference type="PANTHER" id="PTHR47197">
    <property type="entry name" value="PROTEIN NIRF"/>
    <property type="match status" value="1"/>
</dbReference>
<dbReference type="InterPro" id="IPR051200">
    <property type="entry name" value="Host-pathogen_enzymatic-act"/>
</dbReference>
<evidence type="ECO:0000313" key="6">
    <source>
        <dbReference type="EMBL" id="ACY47550.1"/>
    </source>
</evidence>
<keyword evidence="3 4" id="KW-0408">Iron</keyword>
<reference evidence="6 7" key="1">
    <citation type="journal article" date="2009" name="Stand. Genomic Sci.">
        <title>Complete genome sequence of Rhodothermus marinus type strain (R-10).</title>
        <authorList>
            <person name="Nolan M."/>
            <person name="Tindall B.J."/>
            <person name="Pomrenke H."/>
            <person name="Lapidus A."/>
            <person name="Copeland A."/>
            <person name="Glavina Del Rio T."/>
            <person name="Lucas S."/>
            <person name="Chen F."/>
            <person name="Tice H."/>
            <person name="Cheng J.F."/>
            <person name="Saunders E."/>
            <person name="Han C."/>
            <person name="Bruce D."/>
            <person name="Goodwin L."/>
            <person name="Chain P."/>
            <person name="Pitluck S."/>
            <person name="Ovchinikova G."/>
            <person name="Pati A."/>
            <person name="Ivanova N."/>
            <person name="Mavromatis K."/>
            <person name="Chen A."/>
            <person name="Palaniappan K."/>
            <person name="Land M."/>
            <person name="Hauser L."/>
            <person name="Chang Y.J."/>
            <person name="Jeffries C.D."/>
            <person name="Brettin T."/>
            <person name="Goker M."/>
            <person name="Bristow J."/>
            <person name="Eisen J.A."/>
            <person name="Markowitz V."/>
            <person name="Hugenholtz P."/>
            <person name="Kyrpides N.C."/>
            <person name="Klenk H.P."/>
            <person name="Detter J.C."/>
        </authorList>
    </citation>
    <scope>NUCLEOTIDE SEQUENCE [LARGE SCALE GENOMIC DNA]</scope>
    <source>
        <strain evidence="7">ATCC 43812 / DSM 4252 / R-10</strain>
    </source>
</reference>
<dbReference type="InterPro" id="IPR011048">
    <property type="entry name" value="Haem_d1_sf"/>
</dbReference>
<evidence type="ECO:0000313" key="7">
    <source>
        <dbReference type="Proteomes" id="UP000002221"/>
    </source>
</evidence>
<sequence>MKGYRLIGLALGLLLGTWGLVIGCRQPESASDGQGVPAEEISLTEEEFARAKQLFFNYCAGCHGTTRRGATGPHLLPEAPEGSTYPGTRQLGTAAIKAFITNGTPGGMPDWGRQGILSEEEIDLLARFLQLPPPPIPPMNLEDMRASWKVHVPVEQRPTRPQHNRNWRNFVGVVLRDAGKVAIIDGDTKELVSIINTGFAVHILRSSASGRYFYSVGRDGKVTLIDLWMDPPQMVAEIKSAYDARSVDVSKYKGPKGDFIDRYAILGGYNPPHFVILDGLTLEPLKIIRTSGYDVNEGAFYDEARVASIVASHHDPLWVVNVKETGQIWLVDYSGVAQGKVSIDVLKAEQFLHDGGWDHTKRYFLVAANNKNKVVVVDVQEKEVEAIVETGRRPHPGRGANFYNPTYGHLWATGHLGDNTIALIATDPGPNQWKVVKKLELPGVGGGTLFIKTHPKSRHLWVDRTLNNDPELQRTIYVFDTETLELVKELKIPESIPNARAVHLEFNQNGDEVWVSAWGRKDDPSTNAILIYDDRTLELKQVIQGDWLITPTGKFNVYNTANDIY</sequence>
<gene>
    <name evidence="6" type="ordered locus">Rmar_0652</name>
</gene>
<feature type="domain" description="Cytochrome c" evidence="5">
    <location>
        <begin position="46"/>
        <end position="133"/>
    </location>
</feature>
<dbReference type="GO" id="GO:0020037">
    <property type="term" value="F:heme binding"/>
    <property type="evidence" value="ECO:0007669"/>
    <property type="project" value="InterPro"/>
</dbReference>
<organism evidence="6 7">
    <name type="scientific">Rhodothermus marinus (strain ATCC 43812 / DSM 4252 / R-10)</name>
    <name type="common">Rhodothermus obamensis</name>
    <dbReference type="NCBI Taxonomy" id="518766"/>
    <lineage>
        <taxon>Bacteria</taxon>
        <taxon>Pseudomonadati</taxon>
        <taxon>Rhodothermota</taxon>
        <taxon>Rhodothermia</taxon>
        <taxon>Rhodothermales</taxon>
        <taxon>Rhodothermaceae</taxon>
        <taxon>Rhodothermus</taxon>
    </lineage>
</organism>
<dbReference type="GO" id="GO:0046872">
    <property type="term" value="F:metal ion binding"/>
    <property type="evidence" value="ECO:0007669"/>
    <property type="project" value="UniProtKB-KW"/>
</dbReference>
<dbReference type="EC" id="1.7.2.1" evidence="6"/>
<dbReference type="AlphaFoldDB" id="D0MFM3"/>
<dbReference type="OrthoDB" id="9811395at2"/>
<accession>D0MFM3</accession>
<dbReference type="RefSeq" id="WP_012843162.1">
    <property type="nucleotide sequence ID" value="NC_013501.1"/>
</dbReference>
<proteinExistence type="predicted"/>
<dbReference type="Pfam" id="PF13442">
    <property type="entry name" value="Cytochrome_CBB3"/>
    <property type="match status" value="1"/>
</dbReference>
<dbReference type="PROSITE" id="PS51257">
    <property type="entry name" value="PROKAR_LIPOPROTEIN"/>
    <property type="match status" value="1"/>
</dbReference>
<dbReference type="KEGG" id="rmr:Rmar_0652"/>
<dbReference type="HOGENOM" id="CLU_025262_0_0_10"/>
<dbReference type="PANTHER" id="PTHR47197:SF3">
    <property type="entry name" value="DIHYDRO-HEME D1 DEHYDROGENASE"/>
    <property type="match status" value="1"/>
</dbReference>
<dbReference type="eggNOG" id="COG2010">
    <property type="taxonomic scope" value="Bacteria"/>
</dbReference>
<dbReference type="Gene3D" id="1.10.760.10">
    <property type="entry name" value="Cytochrome c-like domain"/>
    <property type="match status" value="1"/>
</dbReference>
<evidence type="ECO:0000256" key="4">
    <source>
        <dbReference type="PROSITE-ProRule" id="PRU00433"/>
    </source>
</evidence>
<keyword evidence="7" id="KW-1185">Reference proteome</keyword>
<dbReference type="EMBL" id="CP001807">
    <property type="protein sequence ID" value="ACY47550.1"/>
    <property type="molecule type" value="Genomic_DNA"/>
</dbReference>
<dbReference type="InterPro" id="IPR036909">
    <property type="entry name" value="Cyt_c-like_dom_sf"/>
</dbReference>
<dbReference type="Gene3D" id="2.140.10.20">
    <property type="entry name" value="C-terminal (heme d1) domain of cytochrome cd1-nitrite reductase"/>
    <property type="match status" value="1"/>
</dbReference>
<dbReference type="SUPFAM" id="SSF46626">
    <property type="entry name" value="Cytochrome c"/>
    <property type="match status" value="1"/>
</dbReference>
<dbReference type="InterPro" id="IPR003143">
    <property type="entry name" value="Cyt_cd1_C_sf"/>
</dbReference>
<evidence type="ECO:0000256" key="2">
    <source>
        <dbReference type="ARBA" id="ARBA00022723"/>
    </source>
</evidence>
<evidence type="ECO:0000256" key="1">
    <source>
        <dbReference type="ARBA" id="ARBA00022617"/>
    </source>
</evidence>
<dbReference type="GO" id="GO:0050421">
    <property type="term" value="F:nitrite reductase (NO-forming) activity"/>
    <property type="evidence" value="ECO:0007669"/>
    <property type="project" value="UniProtKB-EC"/>
</dbReference>
<keyword evidence="1 4" id="KW-0349">Heme</keyword>
<evidence type="ECO:0000259" key="5">
    <source>
        <dbReference type="PROSITE" id="PS51007"/>
    </source>
</evidence>
<evidence type="ECO:0000256" key="3">
    <source>
        <dbReference type="ARBA" id="ARBA00023004"/>
    </source>
</evidence>
<dbReference type="PROSITE" id="PS51007">
    <property type="entry name" value="CYTC"/>
    <property type="match status" value="1"/>
</dbReference>
<keyword evidence="2 4" id="KW-0479">Metal-binding</keyword>
<keyword evidence="6" id="KW-0560">Oxidoreductase</keyword>
<name>D0MFM3_RHOM4</name>
<protein>
    <submittedName>
        <fullName evidence="6">Nitrite reductase (NO-forming)</fullName>
        <ecNumber evidence="6">1.7.2.1</ecNumber>
    </submittedName>
</protein>